<evidence type="ECO:0000313" key="1">
    <source>
        <dbReference type="EMBL" id="MXY93813.1"/>
    </source>
</evidence>
<dbReference type="AlphaFoldDB" id="A0A6B0YSW2"/>
<dbReference type="InterPro" id="IPR001345">
    <property type="entry name" value="PG/BPGM_mutase_AS"/>
</dbReference>
<dbReference type="PANTHER" id="PTHR48100">
    <property type="entry name" value="BROAD-SPECIFICITY PHOSPHATASE YOR283W-RELATED"/>
    <property type="match status" value="1"/>
</dbReference>
<name>A0A6B0YSW2_9CHLR</name>
<dbReference type="GO" id="GO:0005829">
    <property type="term" value="C:cytosol"/>
    <property type="evidence" value="ECO:0007669"/>
    <property type="project" value="TreeGrafter"/>
</dbReference>
<dbReference type="PANTHER" id="PTHR48100:SF44">
    <property type="entry name" value="PHOSPHATASE C1620.13-RELATED"/>
    <property type="match status" value="1"/>
</dbReference>
<dbReference type="InterPro" id="IPR050275">
    <property type="entry name" value="PGM_Phosphatase"/>
</dbReference>
<dbReference type="CDD" id="cd07067">
    <property type="entry name" value="HP_PGM_like"/>
    <property type="match status" value="1"/>
</dbReference>
<sequence>MYAHSENAVWNLPAFGPHQLSVENFPEMILYLIRHGQSANNLLAEQLKERPGSFPFETYMSQRVAEPPLTELGEEQAERLGAYAKDMAISRLYCSPMLRTMQTIQPLAESLKRDPTVWIDLHEHGGIFLRPAPNAEAVGYPGLNRAEMSEMFPGYRLDGISDDGWWHGDEEDLASCCARAVRVAEELHRMAGELEEDESIAAVSHGTFMDSLLKALLGRLPGNELYFNHHNTGVTRVDFSSSPSQSRKVVTVRYTNRAEHLADDHMTY</sequence>
<gene>
    <name evidence="1" type="ORF">F4Y42_10235</name>
</gene>
<reference evidence="1" key="1">
    <citation type="submission" date="2019-09" db="EMBL/GenBank/DDBJ databases">
        <title>Characterisation of the sponge microbiome using genome-centric metagenomics.</title>
        <authorList>
            <person name="Engelberts J.P."/>
            <person name="Robbins S.J."/>
            <person name="De Goeij J.M."/>
            <person name="Aranda M."/>
            <person name="Bell S.C."/>
            <person name="Webster N.S."/>
        </authorList>
    </citation>
    <scope>NUCLEOTIDE SEQUENCE</scope>
    <source>
        <strain evidence="1">SB0664_bin_27</strain>
    </source>
</reference>
<dbReference type="EMBL" id="VXRG01000087">
    <property type="protein sequence ID" value="MXY93813.1"/>
    <property type="molecule type" value="Genomic_DNA"/>
</dbReference>
<dbReference type="InterPro" id="IPR029033">
    <property type="entry name" value="His_PPase_superfam"/>
</dbReference>
<dbReference type="PROSITE" id="PS00175">
    <property type="entry name" value="PG_MUTASE"/>
    <property type="match status" value="1"/>
</dbReference>
<accession>A0A6B0YSW2</accession>
<comment type="caution">
    <text evidence="1">The sequence shown here is derived from an EMBL/GenBank/DDBJ whole genome shotgun (WGS) entry which is preliminary data.</text>
</comment>
<dbReference type="GO" id="GO:0016791">
    <property type="term" value="F:phosphatase activity"/>
    <property type="evidence" value="ECO:0007669"/>
    <property type="project" value="TreeGrafter"/>
</dbReference>
<dbReference type="Pfam" id="PF00300">
    <property type="entry name" value="His_Phos_1"/>
    <property type="match status" value="1"/>
</dbReference>
<organism evidence="1">
    <name type="scientific">Caldilineaceae bacterium SB0664_bin_27</name>
    <dbReference type="NCBI Taxonomy" id="2605260"/>
    <lineage>
        <taxon>Bacteria</taxon>
        <taxon>Bacillati</taxon>
        <taxon>Chloroflexota</taxon>
        <taxon>Caldilineae</taxon>
        <taxon>Caldilineales</taxon>
        <taxon>Caldilineaceae</taxon>
    </lineage>
</organism>
<protein>
    <submittedName>
        <fullName evidence="1">Histidine phosphatase family protein</fullName>
    </submittedName>
</protein>
<dbReference type="SUPFAM" id="SSF53254">
    <property type="entry name" value="Phosphoglycerate mutase-like"/>
    <property type="match status" value="1"/>
</dbReference>
<dbReference type="Gene3D" id="3.40.50.1240">
    <property type="entry name" value="Phosphoglycerate mutase-like"/>
    <property type="match status" value="1"/>
</dbReference>
<proteinExistence type="predicted"/>
<dbReference type="InterPro" id="IPR013078">
    <property type="entry name" value="His_Pase_superF_clade-1"/>
</dbReference>
<dbReference type="SMART" id="SM00855">
    <property type="entry name" value="PGAM"/>
    <property type="match status" value="1"/>
</dbReference>